<feature type="transmembrane region" description="Helical" evidence="1">
    <location>
        <begin position="200"/>
        <end position="220"/>
    </location>
</feature>
<gene>
    <name evidence="3" type="ORF">IF202_02960</name>
</gene>
<sequence length="248" mass="28150">MQPEQLMTLRRADMRTASILMIVSAFAIIESLSFPLTGNYAGVQNVWYVSPALFPIIISCLVFLCGAALLIKSIIFIKQNAAIGTAKESPASWWRFFVLVSLIAGQVYGFVPLIDFALSSFIFLFVFIFAFYSDNSTFQKRIFAIWTVVCVLLASVTFSTNLTDETRSLFDWTALVFIVCMIVTLYKWAKKSEQLKVWKVSWKTALIVTLVVCPVFRLGMLVPLPTEGIVINPMVDIKYVVRDFWREM</sequence>
<evidence type="ECO:0000256" key="1">
    <source>
        <dbReference type="SAM" id="Phobius"/>
    </source>
</evidence>
<evidence type="ECO:0000313" key="3">
    <source>
        <dbReference type="EMBL" id="MBD5769996.1"/>
    </source>
</evidence>
<evidence type="ECO:0000313" key="4">
    <source>
        <dbReference type="Proteomes" id="UP000604161"/>
    </source>
</evidence>
<accession>A0ABR8NVB6</accession>
<dbReference type="InterPro" id="IPR009936">
    <property type="entry name" value="DUF1468"/>
</dbReference>
<keyword evidence="1" id="KW-0472">Membrane</keyword>
<dbReference type="Proteomes" id="UP000604161">
    <property type="component" value="Unassembled WGS sequence"/>
</dbReference>
<keyword evidence="4" id="KW-1185">Reference proteome</keyword>
<reference evidence="3 4" key="1">
    <citation type="submission" date="2020-09" db="EMBL/GenBank/DDBJ databases">
        <title>Marinomonas sp. nov., isolated from the cysticercosis algae of Qingdao, China.</title>
        <authorList>
            <person name="Sun X."/>
        </authorList>
    </citation>
    <scope>NUCLEOTIDE SEQUENCE [LARGE SCALE GENOMIC DNA]</scope>
    <source>
        <strain evidence="3 4">SM2066</strain>
    </source>
</reference>
<evidence type="ECO:0000259" key="2">
    <source>
        <dbReference type="Pfam" id="PF07331"/>
    </source>
</evidence>
<feature type="domain" description="DUF1468" evidence="2">
    <location>
        <begin position="20"/>
        <end position="159"/>
    </location>
</feature>
<proteinExistence type="predicted"/>
<organism evidence="3 4">
    <name type="scientific">Marinomonas colpomeniae</name>
    <dbReference type="NCBI Taxonomy" id="2774408"/>
    <lineage>
        <taxon>Bacteria</taxon>
        <taxon>Pseudomonadati</taxon>
        <taxon>Pseudomonadota</taxon>
        <taxon>Gammaproteobacteria</taxon>
        <taxon>Oceanospirillales</taxon>
        <taxon>Oceanospirillaceae</taxon>
        <taxon>Marinomonas</taxon>
    </lineage>
</organism>
<feature type="transmembrane region" description="Helical" evidence="1">
    <location>
        <begin position="12"/>
        <end position="34"/>
    </location>
</feature>
<feature type="transmembrane region" description="Helical" evidence="1">
    <location>
        <begin position="169"/>
        <end position="188"/>
    </location>
</feature>
<keyword evidence="1" id="KW-0812">Transmembrane</keyword>
<comment type="caution">
    <text evidence="3">The sequence shown here is derived from an EMBL/GenBank/DDBJ whole genome shotgun (WGS) entry which is preliminary data.</text>
</comment>
<feature type="transmembrane region" description="Helical" evidence="1">
    <location>
        <begin position="116"/>
        <end position="132"/>
    </location>
</feature>
<dbReference type="Pfam" id="PF07331">
    <property type="entry name" value="TctB"/>
    <property type="match status" value="1"/>
</dbReference>
<dbReference type="RefSeq" id="WP_191593368.1">
    <property type="nucleotide sequence ID" value="NZ_JACYFC010000001.1"/>
</dbReference>
<feature type="transmembrane region" description="Helical" evidence="1">
    <location>
        <begin position="92"/>
        <end position="110"/>
    </location>
</feature>
<feature type="transmembrane region" description="Helical" evidence="1">
    <location>
        <begin position="46"/>
        <end position="71"/>
    </location>
</feature>
<feature type="transmembrane region" description="Helical" evidence="1">
    <location>
        <begin position="144"/>
        <end position="163"/>
    </location>
</feature>
<protein>
    <submittedName>
        <fullName evidence="3">Tripartite tricarboxylate transporter TctB family protein</fullName>
    </submittedName>
</protein>
<dbReference type="EMBL" id="JACYFC010000001">
    <property type="protein sequence ID" value="MBD5769996.1"/>
    <property type="molecule type" value="Genomic_DNA"/>
</dbReference>
<name>A0ABR8NVB6_9GAMM</name>
<keyword evidence="1" id="KW-1133">Transmembrane helix</keyword>